<protein>
    <submittedName>
        <fullName evidence="2">Uncharacterized protein</fullName>
    </submittedName>
</protein>
<dbReference type="PANTHER" id="PTHR45815">
    <property type="entry name" value="PROTEIN DISULFIDE-ISOMERASE A6"/>
    <property type="match status" value="1"/>
</dbReference>
<dbReference type="Gene3D" id="3.40.30.10">
    <property type="entry name" value="Glutaredoxin"/>
    <property type="match status" value="1"/>
</dbReference>
<reference evidence="2 3" key="1">
    <citation type="journal article" date="2012" name="Genome Biol.">
        <title>Genome and low-iron response of an oceanic diatom adapted to chronic iron limitation.</title>
        <authorList>
            <person name="Lommer M."/>
            <person name="Specht M."/>
            <person name="Roy A.S."/>
            <person name="Kraemer L."/>
            <person name="Andreson R."/>
            <person name="Gutowska M.A."/>
            <person name="Wolf J."/>
            <person name="Bergner S.V."/>
            <person name="Schilhabel M.B."/>
            <person name="Klostermeier U.C."/>
            <person name="Beiko R.G."/>
            <person name="Rosenstiel P."/>
            <person name="Hippler M."/>
            <person name="Laroche J."/>
        </authorList>
    </citation>
    <scope>NUCLEOTIDE SEQUENCE [LARGE SCALE GENOMIC DNA]</scope>
    <source>
        <strain evidence="2 3">CCMP1005</strain>
    </source>
</reference>
<dbReference type="AlphaFoldDB" id="K0TEL3"/>
<dbReference type="GO" id="GO:0015035">
    <property type="term" value="F:protein-disulfide reductase activity"/>
    <property type="evidence" value="ECO:0007669"/>
    <property type="project" value="TreeGrafter"/>
</dbReference>
<comment type="caution">
    <text evidence="2">The sequence shown here is derived from an EMBL/GenBank/DDBJ whole genome shotgun (WGS) entry which is preliminary data.</text>
</comment>
<evidence type="ECO:0000313" key="2">
    <source>
        <dbReference type="EMBL" id="EJK71946.1"/>
    </source>
</evidence>
<feature type="compositionally biased region" description="Basic and acidic residues" evidence="1">
    <location>
        <begin position="197"/>
        <end position="217"/>
    </location>
</feature>
<organism evidence="2 3">
    <name type="scientific">Thalassiosira oceanica</name>
    <name type="common">Marine diatom</name>
    <dbReference type="NCBI Taxonomy" id="159749"/>
    <lineage>
        <taxon>Eukaryota</taxon>
        <taxon>Sar</taxon>
        <taxon>Stramenopiles</taxon>
        <taxon>Ochrophyta</taxon>
        <taxon>Bacillariophyta</taxon>
        <taxon>Coscinodiscophyceae</taxon>
        <taxon>Thalassiosirophycidae</taxon>
        <taxon>Thalassiosirales</taxon>
        <taxon>Thalassiosiraceae</taxon>
        <taxon>Thalassiosira</taxon>
    </lineage>
</organism>
<dbReference type="PANTHER" id="PTHR45815:SF3">
    <property type="entry name" value="PROTEIN DISULFIDE-ISOMERASE A6"/>
    <property type="match status" value="1"/>
</dbReference>
<dbReference type="GO" id="GO:0005788">
    <property type="term" value="C:endoplasmic reticulum lumen"/>
    <property type="evidence" value="ECO:0007669"/>
    <property type="project" value="TreeGrafter"/>
</dbReference>
<gene>
    <name evidence="2" type="ORF">THAOC_06566</name>
</gene>
<evidence type="ECO:0000256" key="1">
    <source>
        <dbReference type="SAM" id="MobiDB-lite"/>
    </source>
</evidence>
<dbReference type="OrthoDB" id="427280at2759"/>
<dbReference type="OMA" id="VEDNPHA"/>
<accession>K0TEL3</accession>
<dbReference type="InterPro" id="IPR036249">
    <property type="entry name" value="Thioredoxin-like_sf"/>
</dbReference>
<name>K0TEL3_THAOC</name>
<dbReference type="SUPFAM" id="SSF52833">
    <property type="entry name" value="Thioredoxin-like"/>
    <property type="match status" value="1"/>
</dbReference>
<dbReference type="GO" id="GO:0034976">
    <property type="term" value="P:response to endoplasmic reticulum stress"/>
    <property type="evidence" value="ECO:0007669"/>
    <property type="project" value="TreeGrafter"/>
</dbReference>
<dbReference type="Proteomes" id="UP000266841">
    <property type="component" value="Unassembled WGS sequence"/>
</dbReference>
<sequence length="217" mass="24796">MLLNPEWEELANQVKGMVKVAYWDTESSGPVPQILGQIQGTPTIKLVKPKRKGKNNKQKNVLDYQMERKAHDLKEFALQSMPNFVESPKDVEDFERIRAKAKKNEFKYLSTEYRRRVLVVQVSGSNKKLKELFFRFGVILNGNSLLAVPPTEEGSDADDSHNAISYDGKYSLHRLQTFFSEHALDSEVKPKSPTSGEEGKKDEPNVEEKKQKVKTEL</sequence>
<dbReference type="eggNOG" id="ENOG502SUKV">
    <property type="taxonomic scope" value="Eukaryota"/>
</dbReference>
<keyword evidence="3" id="KW-1185">Reference proteome</keyword>
<evidence type="ECO:0000313" key="3">
    <source>
        <dbReference type="Proteomes" id="UP000266841"/>
    </source>
</evidence>
<proteinExistence type="predicted"/>
<feature type="region of interest" description="Disordered" evidence="1">
    <location>
        <begin position="183"/>
        <end position="217"/>
    </location>
</feature>
<dbReference type="EMBL" id="AGNL01006557">
    <property type="protein sequence ID" value="EJK71946.1"/>
    <property type="molecule type" value="Genomic_DNA"/>
</dbReference>